<dbReference type="Gene3D" id="1.20.58.1120">
    <property type="match status" value="1"/>
</dbReference>
<dbReference type="Pfam" id="PF12775">
    <property type="entry name" value="AAA_7"/>
    <property type="match status" value="1"/>
</dbReference>
<dbReference type="Pfam" id="PF00630">
    <property type="entry name" value="Filamin"/>
    <property type="match status" value="1"/>
</dbReference>
<dbReference type="Gene3D" id="2.120.10.80">
    <property type="entry name" value="Kelch-type beta propeller"/>
    <property type="match status" value="3"/>
</dbReference>
<keyword evidence="17" id="KW-0282">Flagellum</keyword>
<evidence type="ECO:0000256" key="7">
    <source>
        <dbReference type="ARBA" id="ARBA00022840"/>
    </source>
</evidence>
<keyword evidence="12" id="KW-0206">Cytoskeleton</keyword>
<dbReference type="InterPro" id="IPR001298">
    <property type="entry name" value="Filamin/ABP280_rpt"/>
</dbReference>
<dbReference type="GO" id="GO:0045505">
    <property type="term" value="F:dynein intermediate chain binding"/>
    <property type="evidence" value="ECO:0007669"/>
    <property type="project" value="InterPro"/>
</dbReference>
<dbReference type="SUPFAM" id="SSF81296">
    <property type="entry name" value="E set domains"/>
    <property type="match status" value="2"/>
</dbReference>
<dbReference type="InterPro" id="IPR011704">
    <property type="entry name" value="ATPase_dyneun-rel_AAA"/>
</dbReference>
<keyword evidence="10" id="KW-0969">Cilium</keyword>
<keyword evidence="5" id="KW-0677">Repeat</keyword>
<dbReference type="PANTHER" id="PTHR45703:SF8">
    <property type="entry name" value="DYNEINS HEAVY CHAIN"/>
    <property type="match status" value="1"/>
</dbReference>
<keyword evidence="11" id="KW-0505">Motor protein</keyword>
<evidence type="ECO:0000256" key="2">
    <source>
        <dbReference type="ARBA" id="ARBA00008887"/>
    </source>
</evidence>
<keyword evidence="18" id="KW-1185">Reference proteome</keyword>
<dbReference type="Gene3D" id="1.20.140.100">
    <property type="entry name" value="Dynein heavy chain, N-terminal domain 2"/>
    <property type="match status" value="1"/>
</dbReference>
<comment type="similarity">
    <text evidence="2">Belongs to the dynein heavy chain family.</text>
</comment>
<dbReference type="InterPro" id="IPR017868">
    <property type="entry name" value="Filamin/ABP280_repeat-like"/>
</dbReference>
<dbReference type="Pfam" id="PF24681">
    <property type="entry name" value="Kelch_KLHDC2_KLHL20_DRC7"/>
    <property type="match status" value="1"/>
</dbReference>
<evidence type="ECO:0000256" key="5">
    <source>
        <dbReference type="ARBA" id="ARBA00022737"/>
    </source>
</evidence>
<dbReference type="PROSITE" id="PS50194">
    <property type="entry name" value="FILAMIN_REPEAT"/>
    <property type="match status" value="1"/>
</dbReference>
<dbReference type="FunFam" id="3.20.180.20:FF:000001">
    <property type="entry name" value="Dynein axonemal heavy chain 5"/>
    <property type="match status" value="1"/>
</dbReference>
<evidence type="ECO:0000259" key="16">
    <source>
        <dbReference type="SMART" id="SM00429"/>
    </source>
</evidence>
<evidence type="ECO:0000256" key="3">
    <source>
        <dbReference type="ARBA" id="ARBA00022490"/>
    </source>
</evidence>
<dbReference type="Gene3D" id="3.20.180.20">
    <property type="entry name" value="Dynein heavy chain, N-terminal domain 2"/>
    <property type="match status" value="1"/>
</dbReference>
<feature type="repeat" description="Filamin" evidence="14">
    <location>
        <begin position="367"/>
        <end position="478"/>
    </location>
</feature>
<keyword evidence="6" id="KW-0547">Nucleotide-binding</keyword>
<dbReference type="InterPro" id="IPR042222">
    <property type="entry name" value="Dynein_2_N"/>
</dbReference>
<keyword evidence="8" id="KW-0243">Dynein</keyword>
<dbReference type="Gene3D" id="1.10.287.2620">
    <property type="match status" value="1"/>
</dbReference>
<dbReference type="InterPro" id="IPR014756">
    <property type="entry name" value="Ig_E-set"/>
</dbReference>
<keyword evidence="9 15" id="KW-0175">Coiled coil</keyword>
<dbReference type="InterPro" id="IPR013783">
    <property type="entry name" value="Ig-like_fold"/>
</dbReference>
<evidence type="ECO:0000256" key="9">
    <source>
        <dbReference type="ARBA" id="ARBA00023054"/>
    </source>
</evidence>
<dbReference type="GeneID" id="25738286"/>
<evidence type="ECO:0000256" key="13">
    <source>
        <dbReference type="ARBA" id="ARBA00023273"/>
    </source>
</evidence>
<dbReference type="STRING" id="145388.A0A0D2MHK6"/>
<dbReference type="SUPFAM" id="SSF52540">
    <property type="entry name" value="P-loop containing nucleoside triphosphate hydrolases"/>
    <property type="match status" value="2"/>
</dbReference>
<dbReference type="GO" id="GO:0005874">
    <property type="term" value="C:microtubule"/>
    <property type="evidence" value="ECO:0007669"/>
    <property type="project" value="UniProtKB-KW"/>
</dbReference>
<dbReference type="FunFam" id="1.20.58.1120:FF:000001">
    <property type="entry name" value="dynein heavy chain 2, axonemal"/>
    <property type="match status" value="1"/>
</dbReference>
<dbReference type="GO" id="GO:0005930">
    <property type="term" value="C:axoneme"/>
    <property type="evidence" value="ECO:0007669"/>
    <property type="project" value="UniProtKB-SubCell"/>
</dbReference>
<dbReference type="FunFam" id="3.40.50.300:FF:000738">
    <property type="entry name" value="Dynein heavy chain axonemal"/>
    <property type="match status" value="1"/>
</dbReference>
<dbReference type="Gene3D" id="1.10.8.710">
    <property type="match status" value="1"/>
</dbReference>
<evidence type="ECO:0000256" key="14">
    <source>
        <dbReference type="PROSITE-ProRule" id="PRU00087"/>
    </source>
</evidence>
<dbReference type="InterPro" id="IPR041466">
    <property type="entry name" value="Dynein_AAA5_ext"/>
</dbReference>
<organism evidence="17 18">
    <name type="scientific">Monoraphidium neglectum</name>
    <dbReference type="NCBI Taxonomy" id="145388"/>
    <lineage>
        <taxon>Eukaryota</taxon>
        <taxon>Viridiplantae</taxon>
        <taxon>Chlorophyta</taxon>
        <taxon>core chlorophytes</taxon>
        <taxon>Chlorophyceae</taxon>
        <taxon>CS clade</taxon>
        <taxon>Sphaeropleales</taxon>
        <taxon>Selenastraceae</taxon>
        <taxon>Monoraphidium</taxon>
    </lineage>
</organism>
<reference evidence="17 18" key="1">
    <citation type="journal article" date="2013" name="BMC Genomics">
        <title>Reconstruction of the lipid metabolism for the microalga Monoraphidium neglectum from its genome sequence reveals characteristics suitable for biofuel production.</title>
        <authorList>
            <person name="Bogen C."/>
            <person name="Al-Dilaimi A."/>
            <person name="Albersmeier A."/>
            <person name="Wichmann J."/>
            <person name="Grundmann M."/>
            <person name="Rupp O."/>
            <person name="Lauersen K.J."/>
            <person name="Blifernez-Klassen O."/>
            <person name="Kalinowski J."/>
            <person name="Goesmann A."/>
            <person name="Mussgnug J.H."/>
            <person name="Kruse O."/>
        </authorList>
    </citation>
    <scope>NUCLEOTIDE SEQUENCE [LARGE SCALE GENOMIC DNA]</scope>
    <source>
        <strain evidence="17 18">SAG 48.87</strain>
    </source>
</reference>
<dbReference type="Proteomes" id="UP000054498">
    <property type="component" value="Unassembled WGS sequence"/>
</dbReference>
<keyword evidence="3" id="KW-0963">Cytoplasm</keyword>
<dbReference type="InterPro" id="IPR002909">
    <property type="entry name" value="IPT_dom"/>
</dbReference>
<dbReference type="SMART" id="SM00429">
    <property type="entry name" value="IPT"/>
    <property type="match status" value="1"/>
</dbReference>
<dbReference type="Pfam" id="PF07728">
    <property type="entry name" value="AAA_5"/>
    <property type="match status" value="1"/>
</dbReference>
<evidence type="ECO:0000313" key="18">
    <source>
        <dbReference type="Proteomes" id="UP000054498"/>
    </source>
</evidence>
<sequence>MLDDQRLLILGGVDRRARFSDVWVYDATADGGKGSWSLADTGPGPAPEPRAHFSATRVDDRIIVFGGYGGGGQVFGDTWVLHVLGPGGAHGFRWENITDQLQGDAPPARFDHAAFVFPVTPNSVSFDKLMIMGGRDVGVVLGDAHVLDLATFTWERAGVPDGSSSGAAAGAPAPVGEVCCAVVEDVESVPHHKVFSFGGKRGMMSYLNSVEVLDCGSRAWSTPPLEAGSKAPSGREDTAWAYDSRTSSLLMFGGWANCWLGDLLKLNASQIIGPPYACTGISPESGPVFGEADITISGLRFRPGRIQVRFASDHCKSEAVAEGEFVDATTIRCKTPNFEAFGAGSVDVRVSINGEGWTVNRLGYTYFANTAARNCLAFGPGLLPAAGAFGLALPFVIQARDTLNDRRTGGGDVFAVRVTVGGKDVEGATAGVRDLGNGHYQAHYSVPLPGAYQVHVLHTELGAAEPVPIRGSPFSVTASDPWVRHRTSGAAPGKRKGASLVSIGGELVLYGGDKSGANVCVPFGASGEWRWAQVAAAGPAPPDRGMHGAAVWGGAMVVFGGAAMDAGGAELSDVWWLRKQGSSWAWGAPGRHTPYVRLDADGQPVGEPAAVLARQAAAVAVVADELLVLGGEARGELVGEPCSADLGDAQVANWQAFHMRGEAPAPRKGAAAAASGARVVMFGGSVVDAAAEQAVTDELVVLDMVPGTTGTATCLTLKRPEPAAGVSGAEWPAARAGASLAECSPGQLFLCGGVGADGRPLNDAWVLDAATLTWRCAYSGSPDLVSPSGALVALCDGKLFTVTGPAGSSKLDQLESLDLFALAGSYAFGERMRSEVAGLLQGLEVWAEKQATGMELAAQPEGLAANFESLLRVMDALYQVRVRKADTDLAIDQLREILGHLAAERAPGVGKLEKRLEEVAQRWDGIKKSQLQVKSSLETVQASQAERIRGDITAFGGRVTAARASFKTRPYFSWSAGASAAYAALDTAAAELAKLRKECDRFSELARMFELADAVKPISDQLAEAREDLVAIKDVWDCAQLCELQFAAWRDTLWNDIRTDEMEEGAKGFVKEVKGLSKKVRDEAVFKGLDQSVKNYLVSVPLVADLRSPAMRPRHWQALMDATGVKFDVADPAFKLGQLLALELHRFEEEVSEIVDRAQKEEKMEAGLTKLDDVWGHVAFHFAPHKEGSDVALVKMAEEDFEMLEDNQVLVQGMMANRYMATFRDTILGWNKKLMAVADILLTEIQRTWAYLESLFIGSEEVKRELPDATQRFARVDADIKGVLREFKGTQNCVACCNREGLLKFLEGQQSALEVCEKALADYMESKRRAFPRFYFVSTADLLDILSNGNNPHKVMQHMSKCFQAIDRLKLDQSEAQPDGQRPRGLGMVSCVGEEYVPFKSALPLEGKVESYMNDVIAKMRGELRQVCKDSVAAYPGAPRDKWLFDWPSQIILVVNQIFWCQEVEQAFADMAKGNKSAMRDYNAFQVKQLTRLIEVTRTNLARADRQKVMNMITIDAHSRDMVANIADAGEVDADCFLWMCQLRSYWDAKLGDCRIKICDASFPYGYEYLGNGPRLVITPLTDRIYITATQACWLCLGTAPAGPAGTGKTETTKDLSAQLGKSVYVFNCSPEMDYRTMGDIFKGLAASGSWGCFDEFNRLVPEVLSVCSVQYKCVTDAQKRKSLLPGRGLEFVDKSGVNHPPVAGWTFVAADGVEMPLEEGTSAFITMNPGYIGRAELPESLKALFRPITVVVPDRQLIMENMLMAEGFVEAKMLAKKFASLYFLLEDLLSPAKHYDWGLRAIKSVLVVAGSLLRAEEGQVEAQVLFRALRDFNIPKILVQVQRARCCCGMLLPLLLLLLPPPLLLLLPLLLLPPLLLLLLLPPPPLLLLLLPPPLPLRLLLLLGVDPPRKRDLAFEEVIRATAVEMKLAPEDDFVLRVVQLSELLAIRHCVFLMGPTGCGRTECYRVLAKAIAKGTAEPINDYLKMTNKKKVLIRDINPKSVSTQELYGFVNMATREWKDGQLSYNMRELANMPDTNPKWILLDGDLDANWVESMNSVMDDSRLLTLPSNERIRLLPHMKMIFEIRDLKFATPATATRAGILYISEGRQWSNMVTSWLDRVAKPYAEKAKWKASHAGDSGADPSVPAKWLGELFDKYVPECILEMRRSYSHITPLGTMNLVTTLVNTLEGLLKPENLSNKADQALFEMYFAFAAIWAFGGALVEKDGIDYRRKFDKWWKATWTSVKMPGKGSVYDYYVNPKTAKFTPWAELVADVPYNSATTQMGSVFVPTSETSSLRFFLDIMVDLGKPIMFVGGAGVGKTQLVKGKLATLPEEVLSLAISFNYFTDVASFQKVLEGPLEKKAGINYGPPGTKQLIYFVDDLNMPKLDPYETAMPISLIRQHLGWGH</sequence>
<evidence type="ECO:0000256" key="10">
    <source>
        <dbReference type="ARBA" id="ARBA00023069"/>
    </source>
</evidence>
<dbReference type="KEGG" id="mng:MNEG_5409"/>
<gene>
    <name evidence="17" type="ORF">MNEG_5409</name>
</gene>
<dbReference type="GO" id="GO:0007018">
    <property type="term" value="P:microtubule-based movement"/>
    <property type="evidence" value="ECO:0007669"/>
    <property type="project" value="InterPro"/>
</dbReference>
<dbReference type="OrthoDB" id="10251809at2759"/>
<dbReference type="GO" id="GO:0016887">
    <property type="term" value="F:ATP hydrolysis activity"/>
    <property type="evidence" value="ECO:0007669"/>
    <property type="project" value="InterPro"/>
</dbReference>
<dbReference type="InterPro" id="IPR015915">
    <property type="entry name" value="Kelch-typ_b-propeller"/>
</dbReference>
<dbReference type="InterPro" id="IPR043157">
    <property type="entry name" value="Dynein_AAA1S"/>
</dbReference>
<dbReference type="FunFam" id="1.20.140.100:FF:000001">
    <property type="entry name" value="dynein heavy chain 17, axonemal"/>
    <property type="match status" value="1"/>
</dbReference>
<evidence type="ECO:0000256" key="8">
    <source>
        <dbReference type="ARBA" id="ARBA00023017"/>
    </source>
</evidence>
<feature type="coiled-coil region" evidence="15">
    <location>
        <begin position="978"/>
        <end position="1005"/>
    </location>
</feature>
<evidence type="ECO:0000256" key="1">
    <source>
        <dbReference type="ARBA" id="ARBA00004430"/>
    </source>
</evidence>
<evidence type="ECO:0000256" key="15">
    <source>
        <dbReference type="SAM" id="Coils"/>
    </source>
</evidence>
<dbReference type="PANTHER" id="PTHR45703">
    <property type="entry name" value="DYNEIN HEAVY CHAIN"/>
    <property type="match status" value="1"/>
</dbReference>
<keyword evidence="4" id="KW-0493">Microtubule</keyword>
<dbReference type="Pfam" id="PF08393">
    <property type="entry name" value="DHC_N2"/>
    <property type="match status" value="1"/>
</dbReference>
<evidence type="ECO:0000256" key="6">
    <source>
        <dbReference type="ARBA" id="ARBA00022741"/>
    </source>
</evidence>
<evidence type="ECO:0000256" key="4">
    <source>
        <dbReference type="ARBA" id="ARBA00022701"/>
    </source>
</evidence>
<name>A0A0D2MHK6_9CHLO</name>
<dbReference type="Pfam" id="PF12774">
    <property type="entry name" value="AAA_6"/>
    <property type="match status" value="2"/>
</dbReference>
<dbReference type="FunFam" id="1.10.287.2620:FF:000001">
    <property type="entry name" value="Cytoplasmic dynein heavy chain 1"/>
    <property type="match status" value="1"/>
</dbReference>
<dbReference type="InterPro" id="IPR027417">
    <property type="entry name" value="P-loop_NTPase"/>
</dbReference>
<evidence type="ECO:0000256" key="11">
    <source>
        <dbReference type="ARBA" id="ARBA00023175"/>
    </source>
</evidence>
<accession>A0A0D2MHK6</accession>
<dbReference type="FunFam" id="3.40.50.300:FF:001275">
    <property type="entry name" value="Dynein heavy chain, putative"/>
    <property type="match status" value="1"/>
</dbReference>
<feature type="non-terminal residue" evidence="17">
    <location>
        <position position="2409"/>
    </location>
</feature>
<dbReference type="InterPro" id="IPR042228">
    <property type="entry name" value="Dynein_linker_3"/>
</dbReference>
<dbReference type="GO" id="GO:0051959">
    <property type="term" value="F:dynein light intermediate chain binding"/>
    <property type="evidence" value="ECO:0007669"/>
    <property type="project" value="InterPro"/>
</dbReference>
<evidence type="ECO:0000313" key="17">
    <source>
        <dbReference type="EMBL" id="KIZ02550.1"/>
    </source>
</evidence>
<dbReference type="RefSeq" id="XP_013901569.1">
    <property type="nucleotide sequence ID" value="XM_014046115.1"/>
</dbReference>
<dbReference type="InterPro" id="IPR035699">
    <property type="entry name" value="AAA_6"/>
</dbReference>
<dbReference type="SUPFAM" id="SSF117281">
    <property type="entry name" value="Kelch motif"/>
    <property type="match status" value="3"/>
</dbReference>
<dbReference type="Gene3D" id="3.40.50.300">
    <property type="entry name" value="P-loop containing nucleotide triphosphate hydrolases"/>
    <property type="match status" value="3"/>
</dbReference>
<keyword evidence="13" id="KW-0966">Cell projection</keyword>
<proteinExistence type="inferred from homology"/>
<dbReference type="InterPro" id="IPR026983">
    <property type="entry name" value="DHC"/>
</dbReference>
<dbReference type="Gene3D" id="2.60.40.10">
    <property type="entry name" value="Immunoglobulins"/>
    <property type="match status" value="2"/>
</dbReference>
<dbReference type="GO" id="GO:0030286">
    <property type="term" value="C:dynein complex"/>
    <property type="evidence" value="ECO:0007669"/>
    <property type="project" value="UniProtKB-KW"/>
</dbReference>
<dbReference type="GO" id="GO:0005524">
    <property type="term" value="F:ATP binding"/>
    <property type="evidence" value="ECO:0007669"/>
    <property type="project" value="UniProtKB-KW"/>
</dbReference>
<comment type="subcellular location">
    <subcellularLocation>
        <location evidence="1">Cytoplasm</location>
        <location evidence="1">Cytoskeleton</location>
        <location evidence="1">Cilium axoneme</location>
    </subcellularLocation>
</comment>
<dbReference type="EMBL" id="KK101022">
    <property type="protein sequence ID" value="KIZ02550.1"/>
    <property type="molecule type" value="Genomic_DNA"/>
</dbReference>
<evidence type="ECO:0000256" key="12">
    <source>
        <dbReference type="ARBA" id="ARBA00023212"/>
    </source>
</evidence>
<protein>
    <submittedName>
        <fullName evidence="17">Dynein alpha chain, flagellar outer arm</fullName>
    </submittedName>
</protein>
<dbReference type="Gene3D" id="1.10.472.130">
    <property type="match status" value="1"/>
</dbReference>
<dbReference type="InterPro" id="IPR013602">
    <property type="entry name" value="Dynein_heavy_linker"/>
</dbReference>
<dbReference type="Pfam" id="PF17852">
    <property type="entry name" value="Dynein_AAA_lid"/>
    <property type="match status" value="1"/>
</dbReference>
<keyword evidence="7" id="KW-0067">ATP-binding</keyword>
<dbReference type="SMART" id="SM00557">
    <property type="entry name" value="IG_FLMN"/>
    <property type="match status" value="1"/>
</dbReference>
<dbReference type="CDD" id="cd00102">
    <property type="entry name" value="IPT"/>
    <property type="match status" value="1"/>
</dbReference>
<feature type="domain" description="IPT/TIG" evidence="16">
    <location>
        <begin position="275"/>
        <end position="367"/>
    </location>
</feature>
<dbReference type="Pfam" id="PF01833">
    <property type="entry name" value="TIG"/>
    <property type="match status" value="1"/>
</dbReference>